<gene>
    <name evidence="2" type="ORF">SHERM_15544</name>
</gene>
<sequence>MGRKRKTLAKSSAAAADEEKISTENPTAEGGKNTVKIVYRRSGRLKSSARSEGVEPIVEHVDLDEIEREEELPQIEKVTSPVQVAKERSSEVETPVEQVGNGPPKEMNERSLNEMVSYLVQAVDVFKHKVFERPNEDPSPDIRYKSLYLKLQKRVDALTKEKYELVRKLEFAEGQVAAFQKMIDGMGALKEVIFVAGSEKGTIGNASLQPQTVDDPVEKKRSHKKRKA</sequence>
<reference evidence="2" key="1">
    <citation type="submission" date="2019-12" db="EMBL/GenBank/DDBJ databases">
        <authorList>
            <person name="Scholes J."/>
        </authorList>
    </citation>
    <scope>NUCLEOTIDE SEQUENCE</scope>
</reference>
<dbReference type="AlphaFoldDB" id="A0A9N7MVQ4"/>
<evidence type="ECO:0000313" key="3">
    <source>
        <dbReference type="Proteomes" id="UP001153555"/>
    </source>
</evidence>
<keyword evidence="3" id="KW-1185">Reference proteome</keyword>
<accession>A0A9N7MVQ4</accession>
<dbReference type="EMBL" id="CACSLK010012531">
    <property type="protein sequence ID" value="CAA0815529.1"/>
    <property type="molecule type" value="Genomic_DNA"/>
</dbReference>
<evidence type="ECO:0000256" key="1">
    <source>
        <dbReference type="SAM" id="MobiDB-lite"/>
    </source>
</evidence>
<dbReference type="PANTHER" id="PTHR38936:SF1">
    <property type="entry name" value="DUF641 DOMAIN-CONTAINING PROTEIN"/>
    <property type="match status" value="1"/>
</dbReference>
<name>A0A9N7MVQ4_STRHE</name>
<proteinExistence type="predicted"/>
<evidence type="ECO:0000313" key="2">
    <source>
        <dbReference type="EMBL" id="CAA0815529.1"/>
    </source>
</evidence>
<feature type="region of interest" description="Disordered" evidence="1">
    <location>
        <begin position="72"/>
        <end position="108"/>
    </location>
</feature>
<protein>
    <submittedName>
        <fullName evidence="2">Uncharacterized protein</fullName>
    </submittedName>
</protein>
<comment type="caution">
    <text evidence="2">The sequence shown here is derived from an EMBL/GenBank/DDBJ whole genome shotgun (WGS) entry which is preliminary data.</text>
</comment>
<feature type="region of interest" description="Disordered" evidence="1">
    <location>
        <begin position="202"/>
        <end position="228"/>
    </location>
</feature>
<feature type="region of interest" description="Disordered" evidence="1">
    <location>
        <begin position="1"/>
        <end position="33"/>
    </location>
</feature>
<organism evidence="2 3">
    <name type="scientific">Striga hermonthica</name>
    <name type="common">Purple witchweed</name>
    <name type="synonym">Buchnera hermonthica</name>
    <dbReference type="NCBI Taxonomy" id="68872"/>
    <lineage>
        <taxon>Eukaryota</taxon>
        <taxon>Viridiplantae</taxon>
        <taxon>Streptophyta</taxon>
        <taxon>Embryophyta</taxon>
        <taxon>Tracheophyta</taxon>
        <taxon>Spermatophyta</taxon>
        <taxon>Magnoliopsida</taxon>
        <taxon>eudicotyledons</taxon>
        <taxon>Gunneridae</taxon>
        <taxon>Pentapetalae</taxon>
        <taxon>asterids</taxon>
        <taxon>lamiids</taxon>
        <taxon>Lamiales</taxon>
        <taxon>Orobanchaceae</taxon>
        <taxon>Buchnereae</taxon>
        <taxon>Striga</taxon>
    </lineage>
</organism>
<dbReference type="PANTHER" id="PTHR38936">
    <property type="entry name" value="TITIN-LIKE ISOFORM X2"/>
    <property type="match status" value="1"/>
</dbReference>
<dbReference type="OrthoDB" id="1937314at2759"/>
<dbReference type="Proteomes" id="UP001153555">
    <property type="component" value="Unassembled WGS sequence"/>
</dbReference>